<feature type="region of interest" description="Disordered" evidence="1">
    <location>
        <begin position="23"/>
        <end position="61"/>
    </location>
</feature>
<evidence type="ECO:0000313" key="2">
    <source>
        <dbReference type="EMBL" id="CAI8738674.1"/>
    </source>
</evidence>
<name>A0ABM9HWS6_9GAMM</name>
<dbReference type="Proteomes" id="UP001162030">
    <property type="component" value="Chromosome"/>
</dbReference>
<sequence length="61" mass="6236">MDAPGSAVGGSAVRSEVEAGCSARLMPDHPGRHPTGGFAVHPFVGNERERAEHGPKGESQG</sequence>
<keyword evidence="3" id="KW-1185">Reference proteome</keyword>
<reference evidence="2 3" key="1">
    <citation type="submission" date="2023-03" db="EMBL/GenBank/DDBJ databases">
        <authorList>
            <person name="Pearce D."/>
        </authorList>
    </citation>
    <scope>NUCLEOTIDE SEQUENCE [LARGE SCALE GENOMIC DNA]</scope>
    <source>
        <strain evidence="2">Msz</strain>
    </source>
</reference>
<evidence type="ECO:0000256" key="1">
    <source>
        <dbReference type="SAM" id="MobiDB-lite"/>
    </source>
</evidence>
<proteinExistence type="predicted"/>
<protein>
    <submittedName>
        <fullName evidence="2">Uncharacterized protein</fullName>
    </submittedName>
</protein>
<accession>A0ABM9HWS6</accession>
<evidence type="ECO:0000313" key="3">
    <source>
        <dbReference type="Proteomes" id="UP001162030"/>
    </source>
</evidence>
<gene>
    <name evidence="2" type="ORF">MSZNOR_0421</name>
</gene>
<feature type="compositionally biased region" description="Basic and acidic residues" evidence="1">
    <location>
        <begin position="46"/>
        <end position="61"/>
    </location>
</feature>
<organism evidence="2 3">
    <name type="scientific">Methylocaldum szegediense</name>
    <dbReference type="NCBI Taxonomy" id="73780"/>
    <lineage>
        <taxon>Bacteria</taxon>
        <taxon>Pseudomonadati</taxon>
        <taxon>Pseudomonadota</taxon>
        <taxon>Gammaproteobacteria</taxon>
        <taxon>Methylococcales</taxon>
        <taxon>Methylococcaceae</taxon>
        <taxon>Methylocaldum</taxon>
    </lineage>
</organism>
<dbReference type="EMBL" id="OX458333">
    <property type="protein sequence ID" value="CAI8738674.1"/>
    <property type="molecule type" value="Genomic_DNA"/>
</dbReference>